<evidence type="ECO:0000313" key="9">
    <source>
        <dbReference type="Proteomes" id="UP001164187"/>
    </source>
</evidence>
<dbReference type="InterPro" id="IPR058031">
    <property type="entry name" value="AAA_lid_NorR"/>
</dbReference>
<keyword evidence="9" id="KW-1185">Reference proteome</keyword>
<dbReference type="PANTHER" id="PTHR32071">
    <property type="entry name" value="TRANSCRIPTIONAL REGULATORY PROTEIN"/>
    <property type="match status" value="1"/>
</dbReference>
<keyword evidence="2" id="KW-0067">ATP-binding</keyword>
<organism evidence="8 9">
    <name type="scientific">Peptostreptococcus equinus</name>
    <dbReference type="NCBI Taxonomy" id="3003601"/>
    <lineage>
        <taxon>Bacteria</taxon>
        <taxon>Bacillati</taxon>
        <taxon>Bacillota</taxon>
        <taxon>Clostridia</taxon>
        <taxon>Peptostreptococcales</taxon>
        <taxon>Peptostreptococcaceae</taxon>
        <taxon>Peptostreptococcus</taxon>
    </lineage>
</organism>
<keyword evidence="3" id="KW-0805">Transcription regulation</keyword>
<accession>A0ABY7JR26</accession>
<dbReference type="InterPro" id="IPR025943">
    <property type="entry name" value="Sigma_54_int_dom_ATP-bd_2"/>
</dbReference>
<name>A0ABY7JR26_9FIRM</name>
<gene>
    <name evidence="8" type="ORF">O0R46_02380</name>
</gene>
<dbReference type="InterPro" id="IPR027417">
    <property type="entry name" value="P-loop_NTPase"/>
</dbReference>
<proteinExistence type="predicted"/>
<reference evidence="8" key="1">
    <citation type="submission" date="2022-12" db="EMBL/GenBank/DDBJ databases">
        <title>Peptostreptococcus.</title>
        <authorList>
            <person name="Lee S.H."/>
        </authorList>
    </citation>
    <scope>NUCLEOTIDE SEQUENCE</scope>
    <source>
        <strain evidence="8">CBA3647</strain>
    </source>
</reference>
<evidence type="ECO:0000259" key="6">
    <source>
        <dbReference type="PROSITE" id="PS50045"/>
    </source>
</evidence>
<dbReference type="Pfam" id="PF02954">
    <property type="entry name" value="HTH_8"/>
    <property type="match status" value="1"/>
</dbReference>
<keyword evidence="1" id="KW-0547">Nucleotide-binding</keyword>
<dbReference type="SUPFAM" id="SSF52540">
    <property type="entry name" value="P-loop containing nucleoside triphosphate hydrolases"/>
    <property type="match status" value="1"/>
</dbReference>
<evidence type="ECO:0000256" key="4">
    <source>
        <dbReference type="ARBA" id="ARBA00023125"/>
    </source>
</evidence>
<dbReference type="PROSITE" id="PS00676">
    <property type="entry name" value="SIGMA54_INTERACT_2"/>
    <property type="match status" value="1"/>
</dbReference>
<dbReference type="Gene3D" id="1.10.8.60">
    <property type="match status" value="1"/>
</dbReference>
<dbReference type="Gene3D" id="3.30.450.20">
    <property type="entry name" value="PAS domain"/>
    <property type="match status" value="1"/>
</dbReference>
<evidence type="ECO:0000259" key="7">
    <source>
        <dbReference type="PROSITE" id="PS50112"/>
    </source>
</evidence>
<dbReference type="Gene3D" id="3.30.450.40">
    <property type="match status" value="1"/>
</dbReference>
<sequence>MKLDVIKNEIQKVADAISLVIKIDVTIVNEDMQRIAGTGKYADQVGSRISRSSAFGISMRDKKTMIIDSPRESPLCEECFMMSSCKEEAELCCPIILNNHCYGVIGLIAFDIEQKKRITNEKENLVAFIEKMASLISGNLNAEIKSYQFNIEKERIINVFDGMDKAVVSTDENGLIIAYNTKFTKNFGISYDPTGMDITKIIDYGEKGLLEKFKRGRKNSDTVYAEGKKMKGICNMNKVFYKGQLKGFVIDFVDKKDAIENFNKMNVDYTMTIEDIIGDSPSIVRVKKSALMASESTSTILITGDSGTGKELFARAIHTHSKRSDKPFVTLNCAAIPSELLESELFGYEDGAFTGARKGGKIGMFELANTGTIFLDEIGDMSLHLQSKLLRVLQEKEVRKVGGKKNIKIDVRIIAATNKNLLKMVDDNLFREDLYYRLNVIPIVLPSLKERKSDIPKLLEHMMKIYSNKLEKKVDSIDPDVLEMFMTYEWPGNIRELQNVVEFCINMADSNIIEKSEQLMARFNFRKEPIKSSDPLIKMDKPLISMGGSLVSEMKPKTDSSRLNRQKEKNITKYEEPFEIRTIEELERREIKKALERYRVYKRDKEIIAEKLGISKATLYRKLKKYDLE</sequence>
<keyword evidence="5" id="KW-0804">Transcription</keyword>
<dbReference type="PROSITE" id="PS00675">
    <property type="entry name" value="SIGMA54_INTERACT_1"/>
    <property type="match status" value="1"/>
</dbReference>
<dbReference type="Pfam" id="PF00158">
    <property type="entry name" value="Sigma54_activat"/>
    <property type="match status" value="1"/>
</dbReference>
<protein>
    <submittedName>
        <fullName evidence="8">Sigma 54-interacting transcriptional regulator</fullName>
    </submittedName>
</protein>
<dbReference type="PANTHER" id="PTHR32071:SF57">
    <property type="entry name" value="C4-DICARBOXYLATE TRANSPORT TRANSCRIPTIONAL REGULATORY PROTEIN DCTD"/>
    <property type="match status" value="1"/>
</dbReference>
<dbReference type="EMBL" id="CP114052">
    <property type="protein sequence ID" value="WAW15321.1"/>
    <property type="molecule type" value="Genomic_DNA"/>
</dbReference>
<dbReference type="InterPro" id="IPR009057">
    <property type="entry name" value="Homeodomain-like_sf"/>
</dbReference>
<evidence type="ECO:0000256" key="3">
    <source>
        <dbReference type="ARBA" id="ARBA00023015"/>
    </source>
</evidence>
<dbReference type="Proteomes" id="UP001164187">
    <property type="component" value="Chromosome"/>
</dbReference>
<dbReference type="PROSITE" id="PS50045">
    <property type="entry name" value="SIGMA54_INTERACT_4"/>
    <property type="match status" value="1"/>
</dbReference>
<dbReference type="InterPro" id="IPR000014">
    <property type="entry name" value="PAS"/>
</dbReference>
<dbReference type="SMART" id="SM00382">
    <property type="entry name" value="AAA"/>
    <property type="match status" value="1"/>
</dbReference>
<dbReference type="InterPro" id="IPR002197">
    <property type="entry name" value="HTH_Fis"/>
</dbReference>
<dbReference type="InterPro" id="IPR025662">
    <property type="entry name" value="Sigma_54_int_dom_ATP-bd_1"/>
</dbReference>
<evidence type="ECO:0000313" key="8">
    <source>
        <dbReference type="EMBL" id="WAW15321.1"/>
    </source>
</evidence>
<feature type="domain" description="Sigma-54 factor interaction" evidence="6">
    <location>
        <begin position="276"/>
        <end position="506"/>
    </location>
</feature>
<dbReference type="CDD" id="cd00009">
    <property type="entry name" value="AAA"/>
    <property type="match status" value="1"/>
</dbReference>
<keyword evidence="4" id="KW-0238">DNA-binding</keyword>
<dbReference type="PROSITE" id="PS00688">
    <property type="entry name" value="SIGMA54_INTERACT_3"/>
    <property type="match status" value="1"/>
</dbReference>
<dbReference type="SUPFAM" id="SSF46689">
    <property type="entry name" value="Homeodomain-like"/>
    <property type="match status" value="1"/>
</dbReference>
<dbReference type="InterPro" id="IPR025944">
    <property type="entry name" value="Sigma_54_int_dom_CS"/>
</dbReference>
<dbReference type="InterPro" id="IPR003593">
    <property type="entry name" value="AAA+_ATPase"/>
</dbReference>
<dbReference type="InterPro" id="IPR029016">
    <property type="entry name" value="GAF-like_dom_sf"/>
</dbReference>
<dbReference type="InterPro" id="IPR002078">
    <property type="entry name" value="Sigma_54_int"/>
</dbReference>
<evidence type="ECO:0000256" key="2">
    <source>
        <dbReference type="ARBA" id="ARBA00022840"/>
    </source>
</evidence>
<dbReference type="Gene3D" id="3.40.50.300">
    <property type="entry name" value="P-loop containing nucleotide triphosphate hydrolases"/>
    <property type="match status" value="1"/>
</dbReference>
<feature type="domain" description="PAS" evidence="7">
    <location>
        <begin position="152"/>
        <end position="190"/>
    </location>
</feature>
<dbReference type="RefSeq" id="WP_269311992.1">
    <property type="nucleotide sequence ID" value="NZ_CP114052.1"/>
</dbReference>
<evidence type="ECO:0000256" key="1">
    <source>
        <dbReference type="ARBA" id="ARBA00022741"/>
    </source>
</evidence>
<dbReference type="PROSITE" id="PS50112">
    <property type="entry name" value="PAS"/>
    <property type="match status" value="1"/>
</dbReference>
<dbReference type="Pfam" id="PF25601">
    <property type="entry name" value="AAA_lid_14"/>
    <property type="match status" value="1"/>
</dbReference>
<dbReference type="Gene3D" id="1.10.10.60">
    <property type="entry name" value="Homeodomain-like"/>
    <property type="match status" value="1"/>
</dbReference>
<evidence type="ECO:0000256" key="5">
    <source>
        <dbReference type="ARBA" id="ARBA00023163"/>
    </source>
</evidence>
<dbReference type="SUPFAM" id="SSF55781">
    <property type="entry name" value="GAF domain-like"/>
    <property type="match status" value="1"/>
</dbReference>